<name>A0A839AE03_9HYPH</name>
<evidence type="ECO:0000256" key="3">
    <source>
        <dbReference type="ARBA" id="ARBA00022475"/>
    </source>
</evidence>
<comment type="caution">
    <text evidence="6">The sequence shown here is derived from an EMBL/GenBank/DDBJ whole genome shotgun (WGS) entry which is preliminary data.</text>
</comment>
<dbReference type="GO" id="GO:0012505">
    <property type="term" value="C:endomembrane system"/>
    <property type="evidence" value="ECO:0007669"/>
    <property type="project" value="UniProtKB-SubCell"/>
</dbReference>
<accession>A0A839AE03</accession>
<keyword evidence="2" id="KW-0813">Transport</keyword>
<evidence type="ECO:0000256" key="4">
    <source>
        <dbReference type="ARBA" id="ARBA00022519"/>
    </source>
</evidence>
<dbReference type="PANTHER" id="PTHR30024">
    <property type="entry name" value="ALIPHATIC SULFONATES-BINDING PROTEIN-RELATED"/>
    <property type="match status" value="1"/>
</dbReference>
<dbReference type="CDD" id="cd13553">
    <property type="entry name" value="PBP2_NrtA_CpmA_like"/>
    <property type="match status" value="1"/>
</dbReference>
<comment type="subcellular location">
    <subcellularLocation>
        <location evidence="1">Endomembrane system</location>
    </subcellularLocation>
</comment>
<dbReference type="EMBL" id="JACFXV010000048">
    <property type="protein sequence ID" value="MBA5777142.1"/>
    <property type="molecule type" value="Genomic_DNA"/>
</dbReference>
<keyword evidence="4" id="KW-0997">Cell inner membrane</keyword>
<evidence type="ECO:0000313" key="7">
    <source>
        <dbReference type="Proteomes" id="UP000541109"/>
    </source>
</evidence>
<reference evidence="6 7" key="1">
    <citation type="submission" date="2020-07" db="EMBL/GenBank/DDBJ databases">
        <title>Stappia sp., F7233, whole genome shotgun sequencing project.</title>
        <authorList>
            <person name="Jiang S."/>
            <person name="Liu Z.W."/>
            <person name="Du Z.J."/>
        </authorList>
    </citation>
    <scope>NUCLEOTIDE SEQUENCE [LARGE SCALE GENOMIC DNA]</scope>
    <source>
        <strain evidence="6 7">F7233</strain>
    </source>
</reference>
<keyword evidence="5" id="KW-0472">Membrane</keyword>
<dbReference type="Pfam" id="PF13379">
    <property type="entry name" value="NMT1_2"/>
    <property type="match status" value="1"/>
</dbReference>
<dbReference type="RefSeq" id="WP_182164256.1">
    <property type="nucleotide sequence ID" value="NZ_JACFXV010000048.1"/>
</dbReference>
<keyword evidence="7" id="KW-1185">Reference proteome</keyword>
<dbReference type="SUPFAM" id="SSF53850">
    <property type="entry name" value="Periplasmic binding protein-like II"/>
    <property type="match status" value="1"/>
</dbReference>
<evidence type="ECO:0000256" key="5">
    <source>
        <dbReference type="ARBA" id="ARBA00023136"/>
    </source>
</evidence>
<sequence>MTAPFQVIAGFLPLLDSAVLVAAREKGFAGREGVDLSLTREISWANIRDRMAVGHFHAAQMLAPMPIAANLGLTALAVPLIAPMALGLGGNAITVSAALWRALADRGAAGNLDPASTGAAMKAVIAERRLEGASALRLAVVHPHSGHNYELRYWLAASGIDPDRDVEIVIAPPPLLPDALATGAIDGYCVGEPWNTVAVRAGFGRIATVKQAIWRASPEKVLAVHAGWAAENGEALAALIRALYRAAQWAGDPANHEELAEILSLSIYLGGSPAALLPALSGRLDLGTGSQAEVGGFFSPFADFATFPWQSHALWFYSQMARWKDADFRRHDLEKVIASYRPDLYRAALSPIGVALPDRDWKIEHGFFDKKAFDPADIEAYLAAQKASLEATA</sequence>
<dbReference type="AlphaFoldDB" id="A0A839AE03"/>
<protein>
    <submittedName>
        <fullName evidence="6">ABC transporter substrate-binding protein</fullName>
    </submittedName>
</protein>
<evidence type="ECO:0000256" key="1">
    <source>
        <dbReference type="ARBA" id="ARBA00004308"/>
    </source>
</evidence>
<evidence type="ECO:0000256" key="2">
    <source>
        <dbReference type="ARBA" id="ARBA00022448"/>
    </source>
</evidence>
<dbReference type="PANTHER" id="PTHR30024:SF43">
    <property type="entry name" value="BLL4572 PROTEIN"/>
    <property type="match status" value="1"/>
</dbReference>
<proteinExistence type="predicted"/>
<dbReference type="Gene3D" id="3.40.190.10">
    <property type="entry name" value="Periplasmic binding protein-like II"/>
    <property type="match status" value="2"/>
</dbReference>
<gene>
    <name evidence="6" type="ORF">H2509_08390</name>
</gene>
<dbReference type="Proteomes" id="UP000541109">
    <property type="component" value="Unassembled WGS sequence"/>
</dbReference>
<keyword evidence="3" id="KW-1003">Cell membrane</keyword>
<dbReference type="InterPro" id="IPR044527">
    <property type="entry name" value="NrtA/CpmA_ABC-bd_dom"/>
</dbReference>
<organism evidence="6 7">
    <name type="scientific">Stappia albiluteola</name>
    <dbReference type="NCBI Taxonomy" id="2758565"/>
    <lineage>
        <taxon>Bacteria</taxon>
        <taxon>Pseudomonadati</taxon>
        <taxon>Pseudomonadota</taxon>
        <taxon>Alphaproteobacteria</taxon>
        <taxon>Hyphomicrobiales</taxon>
        <taxon>Stappiaceae</taxon>
        <taxon>Stappia</taxon>
    </lineage>
</organism>
<evidence type="ECO:0000313" key="6">
    <source>
        <dbReference type="EMBL" id="MBA5777142.1"/>
    </source>
</evidence>